<dbReference type="Proteomes" id="UP000183015">
    <property type="component" value="Unassembled WGS sequence"/>
</dbReference>
<dbReference type="InterPro" id="IPR003703">
    <property type="entry name" value="Acyl_CoA_thio"/>
</dbReference>
<keyword evidence="3" id="KW-0378">Hydrolase</keyword>
<gene>
    <name evidence="11" type="ORF">SAMN05414137_113110</name>
</gene>
<dbReference type="AlphaFoldDB" id="A0A1H7T767"/>
<dbReference type="CDD" id="cd03445">
    <property type="entry name" value="Thioesterase_II_repeat2"/>
    <property type="match status" value="1"/>
</dbReference>
<keyword evidence="4" id="KW-0443">Lipid metabolism</keyword>
<feature type="region of interest" description="Disordered" evidence="8">
    <location>
        <begin position="1"/>
        <end position="22"/>
    </location>
</feature>
<dbReference type="CDD" id="cd03444">
    <property type="entry name" value="Thioesterase_II_repeat1"/>
    <property type="match status" value="1"/>
</dbReference>
<dbReference type="SUPFAM" id="SSF54637">
    <property type="entry name" value="Thioesterase/thiol ester dehydrase-isomerase"/>
    <property type="match status" value="2"/>
</dbReference>
<dbReference type="Pfam" id="PF13622">
    <property type="entry name" value="4HBT_3"/>
    <property type="match status" value="1"/>
</dbReference>
<dbReference type="InterPro" id="IPR042171">
    <property type="entry name" value="Acyl-CoA_hotdog"/>
</dbReference>
<dbReference type="Pfam" id="PF02551">
    <property type="entry name" value="Acyl_CoA_thio"/>
    <property type="match status" value="1"/>
</dbReference>
<protein>
    <recommendedName>
        <fullName evidence="6">Acyl-CoA thioesterase 2</fullName>
    </recommendedName>
    <alternativeName>
        <fullName evidence="7">Thioesterase II</fullName>
    </alternativeName>
</protein>
<dbReference type="InterPro" id="IPR049449">
    <property type="entry name" value="TesB_ACOT8-like_N"/>
</dbReference>
<dbReference type="Gene3D" id="2.40.160.210">
    <property type="entry name" value="Acyl-CoA thioesterase, double hotdog domain"/>
    <property type="match status" value="1"/>
</dbReference>
<evidence type="ECO:0000256" key="5">
    <source>
        <dbReference type="ARBA" id="ARBA00050943"/>
    </source>
</evidence>
<organism evidence="11 12">
    <name type="scientific">Streptacidiphilus jiangxiensis</name>
    <dbReference type="NCBI Taxonomy" id="235985"/>
    <lineage>
        <taxon>Bacteria</taxon>
        <taxon>Bacillati</taxon>
        <taxon>Actinomycetota</taxon>
        <taxon>Actinomycetes</taxon>
        <taxon>Kitasatosporales</taxon>
        <taxon>Streptomycetaceae</taxon>
        <taxon>Streptacidiphilus</taxon>
    </lineage>
</organism>
<proteinExistence type="inferred from homology"/>
<evidence type="ECO:0000256" key="2">
    <source>
        <dbReference type="ARBA" id="ARBA00011881"/>
    </source>
</evidence>
<comment type="subunit">
    <text evidence="2">Homotetramer.</text>
</comment>
<dbReference type="EMBL" id="FOAZ01000013">
    <property type="protein sequence ID" value="SEL80578.1"/>
    <property type="molecule type" value="Genomic_DNA"/>
</dbReference>
<evidence type="ECO:0000256" key="1">
    <source>
        <dbReference type="ARBA" id="ARBA00006538"/>
    </source>
</evidence>
<dbReference type="GO" id="GO:0009062">
    <property type="term" value="P:fatty acid catabolic process"/>
    <property type="evidence" value="ECO:0007669"/>
    <property type="project" value="TreeGrafter"/>
</dbReference>
<evidence type="ECO:0000259" key="9">
    <source>
        <dbReference type="Pfam" id="PF02551"/>
    </source>
</evidence>
<dbReference type="PANTHER" id="PTHR11066:SF34">
    <property type="entry name" value="ACYL-COENZYME A THIOESTERASE 8"/>
    <property type="match status" value="1"/>
</dbReference>
<evidence type="ECO:0000256" key="6">
    <source>
        <dbReference type="ARBA" id="ARBA00071120"/>
    </source>
</evidence>
<keyword evidence="12" id="KW-1185">Reference proteome</keyword>
<dbReference type="STRING" id="235985.SAMN05414137_113110"/>
<comment type="catalytic activity">
    <reaction evidence="5">
        <text>a fatty acyl-CoA + H2O = a fatty acid + CoA + H(+)</text>
        <dbReference type="Rhea" id="RHEA:16781"/>
        <dbReference type="ChEBI" id="CHEBI:15377"/>
        <dbReference type="ChEBI" id="CHEBI:15378"/>
        <dbReference type="ChEBI" id="CHEBI:28868"/>
        <dbReference type="ChEBI" id="CHEBI:57287"/>
        <dbReference type="ChEBI" id="CHEBI:77636"/>
        <dbReference type="EC" id="3.1.2.20"/>
    </reaction>
    <physiologicalReaction direction="left-to-right" evidence="5">
        <dbReference type="Rhea" id="RHEA:16782"/>
    </physiologicalReaction>
</comment>
<dbReference type="GO" id="GO:0047617">
    <property type="term" value="F:fatty acyl-CoA hydrolase activity"/>
    <property type="evidence" value="ECO:0007669"/>
    <property type="project" value="UniProtKB-EC"/>
</dbReference>
<evidence type="ECO:0000256" key="4">
    <source>
        <dbReference type="ARBA" id="ARBA00023098"/>
    </source>
</evidence>
<dbReference type="FunFam" id="2.40.160.210:FF:000001">
    <property type="entry name" value="Acyl-CoA thioesterase II"/>
    <property type="match status" value="1"/>
</dbReference>
<name>A0A1H7T767_STRJI</name>
<dbReference type="InterPro" id="IPR029069">
    <property type="entry name" value="HotDog_dom_sf"/>
</dbReference>
<evidence type="ECO:0000259" key="10">
    <source>
        <dbReference type="Pfam" id="PF13622"/>
    </source>
</evidence>
<accession>A0A1H7T767</accession>
<evidence type="ECO:0000256" key="3">
    <source>
        <dbReference type="ARBA" id="ARBA00022801"/>
    </source>
</evidence>
<evidence type="ECO:0000256" key="8">
    <source>
        <dbReference type="SAM" id="MobiDB-lite"/>
    </source>
</evidence>
<dbReference type="InterPro" id="IPR025652">
    <property type="entry name" value="TesB_C"/>
</dbReference>
<evidence type="ECO:0000313" key="11">
    <source>
        <dbReference type="EMBL" id="SEL80578.1"/>
    </source>
</evidence>
<feature type="domain" description="Acyl-CoA thioesterase 2 C-terminal" evidence="9">
    <location>
        <begin position="189"/>
        <end position="299"/>
    </location>
</feature>
<feature type="domain" description="Acyl-CoA thioesterase-like N-terminal HotDog" evidence="10">
    <location>
        <begin position="47"/>
        <end position="125"/>
    </location>
</feature>
<evidence type="ECO:0000313" key="12">
    <source>
        <dbReference type="Proteomes" id="UP000183015"/>
    </source>
</evidence>
<evidence type="ECO:0000256" key="7">
    <source>
        <dbReference type="ARBA" id="ARBA00079653"/>
    </source>
</evidence>
<dbReference type="eggNOG" id="COG1946">
    <property type="taxonomic scope" value="Bacteria"/>
</dbReference>
<dbReference type="GO" id="GO:0006637">
    <property type="term" value="P:acyl-CoA metabolic process"/>
    <property type="evidence" value="ECO:0007669"/>
    <property type="project" value="InterPro"/>
</dbReference>
<reference evidence="12" key="1">
    <citation type="submission" date="2016-10" db="EMBL/GenBank/DDBJ databases">
        <authorList>
            <person name="Varghese N."/>
        </authorList>
    </citation>
    <scope>NUCLEOTIDE SEQUENCE [LARGE SCALE GENOMIC DNA]</scope>
    <source>
        <strain evidence="12">DSM 45096 / BCRC 16803 / CGMCC 4.1857 / CIP 109030 / JCM 12277 / KCTC 19219 / NBRC 100920 / 33214</strain>
    </source>
</reference>
<comment type="similarity">
    <text evidence="1">Belongs to the C/M/P thioester hydrolase family.</text>
</comment>
<dbReference type="PANTHER" id="PTHR11066">
    <property type="entry name" value="ACYL-COA THIOESTERASE"/>
    <property type="match status" value="1"/>
</dbReference>
<sequence length="310" mass="34057">MVTAATPPKPHDAPTEASPTEINGFDDLLRLDEIDQGLFRGWCHAGAPLRAFGGQVAAQALVAAGRTVSPGRLVHSLHGYFMRPGDPRRPLVYEVEALRDGGSYTTRRVTAIQRGEAVFTLSASFKVPEESPDRQREIPELPSPEDLPDPYAAWAAGGPENYWGTTGRLTLDMRIIPRDQPGLPVELPGVAQQFVWLKAAQPLPDDEPLMHVCALAYLSDLTLASTAALHVQAPRAERTEPSRISLASLDHAMWFHRPFRADEWLLFAQRSPSSSDGRGLAQGEFYTRDGRLVASVVQEALIRVRRAKAE</sequence>